<reference evidence="1" key="1">
    <citation type="journal article" date="2020" name="mSystems">
        <title>Genome- and Community-Level Interaction Insights into Carbon Utilization and Element Cycling Functions of Hydrothermarchaeota in Hydrothermal Sediment.</title>
        <authorList>
            <person name="Zhou Z."/>
            <person name="Liu Y."/>
            <person name="Xu W."/>
            <person name="Pan J."/>
            <person name="Luo Z.H."/>
            <person name="Li M."/>
        </authorList>
    </citation>
    <scope>NUCLEOTIDE SEQUENCE [LARGE SCALE GENOMIC DNA]</scope>
    <source>
        <strain evidence="1">SpSt-1125</strain>
    </source>
</reference>
<accession>A0A7J3X979</accession>
<dbReference type="Gene3D" id="1.10.490.10">
    <property type="entry name" value="Globins"/>
    <property type="match status" value="1"/>
</dbReference>
<gene>
    <name evidence="1" type="ORF">ENM88_08440</name>
</gene>
<proteinExistence type="predicted"/>
<dbReference type="InterPro" id="IPR012292">
    <property type="entry name" value="Globin/Proto"/>
</dbReference>
<organism evidence="1">
    <name type="scientific">Thermofilum pendens</name>
    <dbReference type="NCBI Taxonomy" id="2269"/>
    <lineage>
        <taxon>Archaea</taxon>
        <taxon>Thermoproteota</taxon>
        <taxon>Thermoprotei</taxon>
        <taxon>Thermofilales</taxon>
        <taxon>Thermofilaceae</taxon>
        <taxon>Thermofilum</taxon>
    </lineage>
</organism>
<protein>
    <submittedName>
        <fullName evidence="1">Uncharacterized protein</fullName>
    </submittedName>
</protein>
<sequence length="130" mass="14789">MVESLFSDKAAKRFQGGGLGPEQVRMMVEGWLESTFRGKPSVEYCMDVAEVGLIFAKARIPLLIVLTRLPLVTEILLKLFPKNDRRLVSLLKALLVSMRVIAVSYEAFRQRIIKKMRETMGISDAIYNRL</sequence>
<dbReference type="GO" id="GO:0019825">
    <property type="term" value="F:oxygen binding"/>
    <property type="evidence" value="ECO:0007669"/>
    <property type="project" value="InterPro"/>
</dbReference>
<evidence type="ECO:0000313" key="1">
    <source>
        <dbReference type="EMBL" id="HHP05750.1"/>
    </source>
</evidence>
<dbReference type="EMBL" id="DRZM01000232">
    <property type="protein sequence ID" value="HHP05750.1"/>
    <property type="molecule type" value="Genomic_DNA"/>
</dbReference>
<dbReference type="AlphaFoldDB" id="A0A7J3X979"/>
<comment type="caution">
    <text evidence="1">The sequence shown here is derived from an EMBL/GenBank/DDBJ whole genome shotgun (WGS) entry which is preliminary data.</text>
</comment>
<dbReference type="GO" id="GO:0020037">
    <property type="term" value="F:heme binding"/>
    <property type="evidence" value="ECO:0007669"/>
    <property type="project" value="InterPro"/>
</dbReference>
<name>A0A7J3X979_THEPE</name>